<protein>
    <submittedName>
        <fullName evidence="2">Uncharacterized protein</fullName>
    </submittedName>
</protein>
<evidence type="ECO:0000256" key="1">
    <source>
        <dbReference type="SAM" id="MobiDB-lite"/>
    </source>
</evidence>
<name>A0AAV7PK20_PLEWA</name>
<dbReference type="Proteomes" id="UP001066276">
    <property type="component" value="Chromosome 7"/>
</dbReference>
<gene>
    <name evidence="2" type="ORF">NDU88_006853</name>
</gene>
<sequence>MVLNFLEAPEAREAGAGPRGQSAILDVHKPEEHREGAPLPRSEDSSLWQIKRTQEVQRRSDRNEVRKASGGVKKLKPTLRGSSCTIGHTPPPHLTINSGVQDRWGPRAPKSLDLVICAERTAVA</sequence>
<evidence type="ECO:0000313" key="2">
    <source>
        <dbReference type="EMBL" id="KAJ1128475.1"/>
    </source>
</evidence>
<feature type="compositionally biased region" description="Basic and acidic residues" evidence="1">
    <location>
        <begin position="26"/>
        <end position="44"/>
    </location>
</feature>
<keyword evidence="3" id="KW-1185">Reference proteome</keyword>
<proteinExistence type="predicted"/>
<evidence type="ECO:0000313" key="3">
    <source>
        <dbReference type="Proteomes" id="UP001066276"/>
    </source>
</evidence>
<organism evidence="2 3">
    <name type="scientific">Pleurodeles waltl</name>
    <name type="common">Iberian ribbed newt</name>
    <dbReference type="NCBI Taxonomy" id="8319"/>
    <lineage>
        <taxon>Eukaryota</taxon>
        <taxon>Metazoa</taxon>
        <taxon>Chordata</taxon>
        <taxon>Craniata</taxon>
        <taxon>Vertebrata</taxon>
        <taxon>Euteleostomi</taxon>
        <taxon>Amphibia</taxon>
        <taxon>Batrachia</taxon>
        <taxon>Caudata</taxon>
        <taxon>Salamandroidea</taxon>
        <taxon>Salamandridae</taxon>
        <taxon>Pleurodelinae</taxon>
        <taxon>Pleurodeles</taxon>
    </lineage>
</organism>
<accession>A0AAV7PK20</accession>
<dbReference type="AlphaFoldDB" id="A0AAV7PK20"/>
<feature type="region of interest" description="Disordered" evidence="1">
    <location>
        <begin position="1"/>
        <end position="102"/>
    </location>
</feature>
<comment type="caution">
    <text evidence="2">The sequence shown here is derived from an EMBL/GenBank/DDBJ whole genome shotgun (WGS) entry which is preliminary data.</text>
</comment>
<feature type="compositionally biased region" description="Basic and acidic residues" evidence="1">
    <location>
        <begin position="52"/>
        <end position="67"/>
    </location>
</feature>
<dbReference type="EMBL" id="JANPWB010000011">
    <property type="protein sequence ID" value="KAJ1128475.1"/>
    <property type="molecule type" value="Genomic_DNA"/>
</dbReference>
<reference evidence="2" key="1">
    <citation type="journal article" date="2022" name="bioRxiv">
        <title>Sequencing and chromosome-scale assembly of the giantPleurodeles waltlgenome.</title>
        <authorList>
            <person name="Brown T."/>
            <person name="Elewa A."/>
            <person name="Iarovenko S."/>
            <person name="Subramanian E."/>
            <person name="Araus A.J."/>
            <person name="Petzold A."/>
            <person name="Susuki M."/>
            <person name="Suzuki K.-i.T."/>
            <person name="Hayashi T."/>
            <person name="Toyoda A."/>
            <person name="Oliveira C."/>
            <person name="Osipova E."/>
            <person name="Leigh N.D."/>
            <person name="Simon A."/>
            <person name="Yun M.H."/>
        </authorList>
    </citation>
    <scope>NUCLEOTIDE SEQUENCE</scope>
    <source>
        <strain evidence="2">20211129_DDA</strain>
        <tissue evidence="2">Liver</tissue>
    </source>
</reference>